<feature type="domain" description="ExoI C-terminal" evidence="4">
    <location>
        <begin position="341"/>
        <end position="472"/>
    </location>
</feature>
<evidence type="ECO:0000256" key="2">
    <source>
        <dbReference type="ARBA" id="ARBA00022839"/>
    </source>
</evidence>
<evidence type="ECO:0000259" key="3">
    <source>
        <dbReference type="PROSITE" id="PS51784"/>
    </source>
</evidence>
<dbReference type="GO" id="GO:0008310">
    <property type="term" value="F:single-stranded DNA 3'-5' DNA exonuclease activity"/>
    <property type="evidence" value="ECO:0007669"/>
    <property type="project" value="UniProtKB-EC"/>
</dbReference>
<evidence type="ECO:0000259" key="4">
    <source>
        <dbReference type="PROSITE" id="PS51785"/>
    </source>
</evidence>
<dbReference type="GO" id="GO:0045004">
    <property type="term" value="P:DNA replication proofreading"/>
    <property type="evidence" value="ECO:0007669"/>
    <property type="project" value="TreeGrafter"/>
</dbReference>
<dbReference type="Pfam" id="PF26016">
    <property type="entry name" value="ExoI_C"/>
    <property type="match status" value="1"/>
</dbReference>
<dbReference type="CDD" id="cd06138">
    <property type="entry name" value="ExoI_N"/>
    <property type="match status" value="1"/>
</dbReference>
<dbReference type="GO" id="GO:0005829">
    <property type="term" value="C:cytosol"/>
    <property type="evidence" value="ECO:0007669"/>
    <property type="project" value="TreeGrafter"/>
</dbReference>
<dbReference type="GO" id="GO:0046872">
    <property type="term" value="F:metal ion binding"/>
    <property type="evidence" value="ECO:0007669"/>
    <property type="project" value="UniProtKB-KW"/>
</dbReference>
<dbReference type="GO" id="GO:0003677">
    <property type="term" value="F:DNA binding"/>
    <property type="evidence" value="ECO:0007669"/>
    <property type="project" value="UniProtKB-KW"/>
</dbReference>
<evidence type="ECO:0000313" key="5">
    <source>
        <dbReference type="EMBL" id="BAP55104.1"/>
    </source>
</evidence>
<keyword evidence="2" id="KW-0269">Exonuclease</keyword>
<dbReference type="PROSITE" id="PS51784">
    <property type="entry name" value="EXOI_SH3"/>
    <property type="match status" value="1"/>
</dbReference>
<accession>A0A090ADZ0</accession>
<dbReference type="InterPro" id="IPR058561">
    <property type="entry name" value="Exonuc_1_C"/>
</dbReference>
<dbReference type="Proteomes" id="UP000031623">
    <property type="component" value="Chromosome"/>
</dbReference>
<keyword evidence="6" id="KW-1185">Reference proteome</keyword>
<dbReference type="PANTHER" id="PTHR30231:SF41">
    <property type="entry name" value="DNA POLYMERASE III SUBUNIT EPSILON"/>
    <property type="match status" value="1"/>
</dbReference>
<dbReference type="Gene3D" id="3.30.420.10">
    <property type="entry name" value="Ribonuclease H-like superfamily/Ribonuclease H"/>
    <property type="match status" value="1"/>
</dbReference>
<dbReference type="PANTHER" id="PTHR30231">
    <property type="entry name" value="DNA POLYMERASE III SUBUNIT EPSILON"/>
    <property type="match status" value="1"/>
</dbReference>
<dbReference type="OrthoDB" id="9763470at2"/>
<protein>
    <submittedName>
        <fullName evidence="5">Exodeoxyribonuclease I</fullName>
    </submittedName>
</protein>
<feature type="domain" description="ExoI SH3-like" evidence="3">
    <location>
        <begin position="191"/>
        <end position="336"/>
    </location>
</feature>
<evidence type="ECO:0000256" key="1">
    <source>
        <dbReference type="ARBA" id="ARBA00022722"/>
    </source>
</evidence>
<dbReference type="Pfam" id="PF00929">
    <property type="entry name" value="RNase_T"/>
    <property type="match status" value="1"/>
</dbReference>
<dbReference type="Gene3D" id="1.20.1280.70">
    <property type="entry name" value="Exonuclease ExoI, domain 3"/>
    <property type="match status" value="1"/>
</dbReference>
<keyword evidence="2" id="KW-0378">Hydrolase</keyword>
<dbReference type="KEGG" id="tig:THII_0807"/>
<dbReference type="PROSITE" id="PS51785">
    <property type="entry name" value="EXOI_C"/>
    <property type="match status" value="1"/>
</dbReference>
<keyword evidence="1" id="KW-0540">Nuclease</keyword>
<sequence>MASYLFYDIETTGLNKAFDQVLQFAAIRTDMKLQEIDRHLIGVKLRPDVIPSPLATITHRIAITQSKQGLNEFEAIKQIHQLMNQPGTISLGYNTLTFDDELLRFCFHRNLLPPYTHQYNQGCRRMDMLPITNMYYLYKRESLNWPEIEGKLSLRLEHLSTANHLATGMAHNALVDVEATVELARRFYSETKMWHYVTDYFDKESDRQRLEEIPINFHSIACSNRVGLMVSNELGSVNQYQVPVLLIGNSIPYKNQTLWLRLDLPQLRETTPDNIPETTWVMRKKQGELGIVLPPHERYWRYLSPERQAIVEENQDWLQSHTQLFHKIICYHREFSYPWIPDLDIEAALYQNGFLSEQEQALCHQFHAASLAEQIKLVTQFENIAMRQLASRLLCRNYPDNLPKMLTQDFADYWRRINPQNEAEALRDYKNQPRLTPLQALNEIAQLRSQAHLDNQQLNLLTELEDYIKTQFSVPSCEGEKSRLWGR</sequence>
<dbReference type="EMBL" id="AP014633">
    <property type="protein sequence ID" value="BAP55104.1"/>
    <property type="molecule type" value="Genomic_DNA"/>
</dbReference>
<reference evidence="5 6" key="1">
    <citation type="journal article" date="2014" name="ISME J.">
        <title>Ecophysiology of Thioploca ingrica as revealed by the complete genome sequence supplemented with proteomic evidence.</title>
        <authorList>
            <person name="Kojima H."/>
            <person name="Ogura Y."/>
            <person name="Yamamoto N."/>
            <person name="Togashi T."/>
            <person name="Mori H."/>
            <person name="Watanabe T."/>
            <person name="Nemoto F."/>
            <person name="Kurokawa K."/>
            <person name="Hayashi T."/>
            <person name="Fukui M."/>
        </authorList>
    </citation>
    <scope>NUCLEOTIDE SEQUENCE [LARGE SCALE GENOMIC DNA]</scope>
</reference>
<dbReference type="HOGENOM" id="CLU_043508_1_0_6"/>
<dbReference type="STRING" id="40754.THII_0807"/>
<dbReference type="InterPro" id="IPR013520">
    <property type="entry name" value="Ribonucl_H"/>
</dbReference>
<dbReference type="AlphaFoldDB" id="A0A090ADZ0"/>
<organism evidence="5 6">
    <name type="scientific">Thioploca ingrica</name>
    <dbReference type="NCBI Taxonomy" id="40754"/>
    <lineage>
        <taxon>Bacteria</taxon>
        <taxon>Pseudomonadati</taxon>
        <taxon>Pseudomonadota</taxon>
        <taxon>Gammaproteobacteria</taxon>
        <taxon>Thiotrichales</taxon>
        <taxon>Thiotrichaceae</taxon>
        <taxon>Thioploca</taxon>
    </lineage>
</organism>
<dbReference type="InterPro" id="IPR034747">
    <property type="entry name" value="EXOI_SH3"/>
</dbReference>
<evidence type="ECO:0000313" key="6">
    <source>
        <dbReference type="Proteomes" id="UP000031623"/>
    </source>
</evidence>
<dbReference type="InterPro" id="IPR036397">
    <property type="entry name" value="RNaseH_sf"/>
</dbReference>
<dbReference type="SUPFAM" id="SSF53098">
    <property type="entry name" value="Ribonuclease H-like"/>
    <property type="match status" value="1"/>
</dbReference>
<name>A0A090ADZ0_9GAMM</name>
<gene>
    <name evidence="5" type="ORF">THII_0807</name>
</gene>
<proteinExistence type="predicted"/>
<dbReference type="InterPro" id="IPR012337">
    <property type="entry name" value="RNaseH-like_sf"/>
</dbReference>